<proteinExistence type="predicted"/>
<dbReference type="EMBL" id="CM041540">
    <property type="protein sequence ID" value="KAI3366687.1"/>
    <property type="molecule type" value="Genomic_DNA"/>
</dbReference>
<evidence type="ECO:0000313" key="2">
    <source>
        <dbReference type="Proteomes" id="UP000831701"/>
    </source>
</evidence>
<comment type="caution">
    <text evidence="1">The sequence shown here is derived from an EMBL/GenBank/DDBJ whole genome shotgun (WGS) entry which is preliminary data.</text>
</comment>
<keyword evidence="2" id="KW-1185">Reference proteome</keyword>
<accession>A0ACB8WFI2</accession>
<organism evidence="1 2">
    <name type="scientific">Scortum barcoo</name>
    <name type="common">barcoo grunter</name>
    <dbReference type="NCBI Taxonomy" id="214431"/>
    <lineage>
        <taxon>Eukaryota</taxon>
        <taxon>Metazoa</taxon>
        <taxon>Chordata</taxon>
        <taxon>Craniata</taxon>
        <taxon>Vertebrata</taxon>
        <taxon>Euteleostomi</taxon>
        <taxon>Actinopterygii</taxon>
        <taxon>Neopterygii</taxon>
        <taxon>Teleostei</taxon>
        <taxon>Neoteleostei</taxon>
        <taxon>Acanthomorphata</taxon>
        <taxon>Eupercaria</taxon>
        <taxon>Centrarchiformes</taxon>
        <taxon>Terapontoidei</taxon>
        <taxon>Terapontidae</taxon>
        <taxon>Scortum</taxon>
    </lineage>
</organism>
<dbReference type="Proteomes" id="UP000831701">
    <property type="component" value="Chromosome 10"/>
</dbReference>
<evidence type="ECO:0000313" key="1">
    <source>
        <dbReference type="EMBL" id="KAI3366687.1"/>
    </source>
</evidence>
<feature type="non-terminal residue" evidence="1">
    <location>
        <position position="1"/>
    </location>
</feature>
<reference evidence="1" key="1">
    <citation type="submission" date="2022-04" db="EMBL/GenBank/DDBJ databases">
        <title>Jade perch genome.</title>
        <authorList>
            <person name="Chao B."/>
        </authorList>
    </citation>
    <scope>NUCLEOTIDE SEQUENCE</scope>
    <source>
        <strain evidence="1">CB-2022</strain>
    </source>
</reference>
<gene>
    <name evidence="1" type="ORF">L3Q82_009363</name>
</gene>
<name>A0ACB8WFI2_9TELE</name>
<protein>
    <submittedName>
        <fullName evidence="1">Uncharacterized protein</fullName>
    </submittedName>
</protein>
<sequence length="1635" mass="176014">RPESVEASPVVVEKSSYPHQIYSSSSHHSHSYIGLPYADHNYGARPPPTPPASPPPSMLIRQGEGGLFVPGGQDEASRGTTLSTSEDGSYGADITRCICGFTHDDGYMICCDKCSAWQHIDCMGIDRQNIPETYLCERCQPRHLDRERAILLQTRKRECLSDGDTSATESGDEVPLELYSTFQHTPTTITLTTGRLGNKQADKKRKKSGDKEPPASSARAKKAFREGSRKSSRVKGAAPEQEPTEHPSLWENKIKTWMERYEEASSNQYSEDVQVLLRVKEQGDGKSLAYNTHLASFKPPVESQVQKNKKILKAVRDLAPDSLIIEYRGKFMLRQQFEANGYFFKRPYPFVLFYSKFDGLEMCVDARSFGNEARFIRRSCTPNSEVRHVIEDGMLHLYIYSLRPITKGTEITIGFDFDYGSCKYKVDCACVKGNQECPVLKHNLEPTENLVSGGRRRGSRKDKETVRDDQGQNQNMGVDGEGKGKSDPELYEDLEDKTSVSNEVEMESEEQIAERRRKMANPAEQSHLPVGAASSWKGLKHKEKRSTPWINASAPSSSPSPHFYLSADTRGEEDGGHPASLCSNGEEGKTQGAGPGKRIGSIKSEVGGRSDIKEEPPATPETADSPAVMQPLLEVKEEPGLKPAKVKGSRNRKSFSRNRTHIGQQRRRARTISTCSDLPPGSPVESVEPLTNEAPEGETPTAPEPEAIASQAPDTSPPHSSSPAPDRIRTGSKNFKTKKHFVSEWVGEKQQDRGAVRTPEPVPERPLRISSDPEVLATQLNALPGMACSPQVYSTPKHYVRRFSSPFLANRSPTTPGVPTGRRRSRELPEMPPTTGSCKKRWLKQALEEEGSTSPARRPSLLMPNEGPLSPSINGDSDSPLPYNGTCSLPELPTPLKKRRLSPLDACMSESSTPYGSPCATPTRADQSETPATPILLATPPRPRTEEPSTEPPPSTPTQILNAPQESESSVESSPEVSRKPSVQEADRPPSLVSSPSIRAPSSDGFPSETRVSVPESPQPSAPESVDCGDDRADSGVVESNIETSSSAETCASSFPGWIKSPDRGPTGPAGLNFSPVNSNLRDLTPSHTLEPLAAPFRPEAAAGSAAGPAAGTGSLVGSQAPFSEGQGQLFYPCSDEGGSLGFSRSLNGDGTGEGGGSAQNPPQKKKVSLLEYRKRQREARRSGSKTECSSPVSTVPPLTVDAFPVALETSNDPPLPPAPTVLCNAITTTVKEPQTSEEAETLGEKGEKEGEGQWTSSTSVEQARERSYHRALLLSKDKDTDGEAEGGDTPALRDCPSPSLQKTPTHTPCSPGPLAQPPSRPAKEEDGDSQPRTPNPTTQPPSKPAGPKAAPLTPTKLHPTPLTSSPVHYPGSSLLHSPKPQPQGSPYRSQRALFSSQPQNQPQPQAQTGPTPFSQYNTQSAPPPPPPPPPAPPASTSYFPSQSPSPAGPFPGFKPAVTPPYPPGSQPLMQTDADFPTPPPIQQHQLLLTTAPPPPPPPQGQTSSSSSSSSNNSSSSLLQAAPSCRSPLLRPLLHLPRLPRATPRPMQPHHFQNLGGFQPAMLHPGAAANPSVPPSTYPPPLQQTGLPPPPPPPPQQTQQGQAQAATSQMPSGTRGAPASSTPFHSSGYLSTGWH</sequence>